<dbReference type="SUPFAM" id="SSF53474">
    <property type="entry name" value="alpha/beta-Hydrolases"/>
    <property type="match status" value="1"/>
</dbReference>
<evidence type="ECO:0000313" key="3">
    <source>
        <dbReference type="Proteomes" id="UP001064106"/>
    </source>
</evidence>
<dbReference type="PANTHER" id="PTHR36837">
    <property type="entry name" value="POLY(3-HYDROXYALKANOATE) POLYMERASE SUBUNIT PHAC"/>
    <property type="match status" value="1"/>
</dbReference>
<reference evidence="2" key="1">
    <citation type="submission" date="2012-09" db="EMBL/GenBank/DDBJ databases">
        <title>Genome Sequence of alkane-degrading Bacterium Alcanivorax balearicus MACL04.</title>
        <authorList>
            <person name="Lai Q."/>
            <person name="Shao Z."/>
        </authorList>
    </citation>
    <scope>NUCLEOTIDE SEQUENCE</scope>
    <source>
        <strain evidence="2">MACL04</strain>
    </source>
</reference>
<dbReference type="InterPro" id="IPR000073">
    <property type="entry name" value="AB_hydrolase_1"/>
</dbReference>
<evidence type="ECO:0000259" key="1">
    <source>
        <dbReference type="Pfam" id="PF00561"/>
    </source>
</evidence>
<dbReference type="Gene3D" id="3.40.50.1820">
    <property type="entry name" value="alpha/beta hydrolase"/>
    <property type="match status" value="1"/>
</dbReference>
<organism evidence="2 3">
    <name type="scientific">Alloalcanivorax balearicus MACL04</name>
    <dbReference type="NCBI Taxonomy" id="1177182"/>
    <lineage>
        <taxon>Bacteria</taxon>
        <taxon>Pseudomonadati</taxon>
        <taxon>Pseudomonadota</taxon>
        <taxon>Gammaproteobacteria</taxon>
        <taxon>Oceanospirillales</taxon>
        <taxon>Alcanivoracaceae</taxon>
        <taxon>Alloalcanivorax</taxon>
    </lineage>
</organism>
<protein>
    <submittedName>
        <fullName evidence="2">Polyhydroxyalkanoate synthase</fullName>
    </submittedName>
</protein>
<dbReference type="Pfam" id="PF00561">
    <property type="entry name" value="Abhydrolase_1"/>
    <property type="match status" value="1"/>
</dbReference>
<dbReference type="Proteomes" id="UP001064106">
    <property type="component" value="Unassembled WGS sequence"/>
</dbReference>
<gene>
    <name evidence="2" type="ORF">MA04_00981</name>
</gene>
<name>A0ABT2QVZ4_9GAMM</name>
<evidence type="ECO:0000313" key="2">
    <source>
        <dbReference type="EMBL" id="MCU5781681.1"/>
    </source>
</evidence>
<dbReference type="RefSeq" id="WP_262459648.1">
    <property type="nucleotide sequence ID" value="NZ_ARXS01000004.1"/>
</dbReference>
<dbReference type="EMBL" id="ARXS01000004">
    <property type="protein sequence ID" value="MCU5781681.1"/>
    <property type="molecule type" value="Genomic_DNA"/>
</dbReference>
<feature type="domain" description="AB hydrolase-1" evidence="1">
    <location>
        <begin position="102"/>
        <end position="207"/>
    </location>
</feature>
<accession>A0ABT2QVZ4</accession>
<proteinExistence type="predicted"/>
<keyword evidence="3" id="KW-1185">Reference proteome</keyword>
<dbReference type="InterPro" id="IPR051321">
    <property type="entry name" value="PHA/PHB_synthase"/>
</dbReference>
<dbReference type="InterPro" id="IPR029058">
    <property type="entry name" value="AB_hydrolase_fold"/>
</dbReference>
<comment type="caution">
    <text evidence="2">The sequence shown here is derived from an EMBL/GenBank/DDBJ whole genome shotgun (WGS) entry which is preliminary data.</text>
</comment>
<dbReference type="PANTHER" id="PTHR36837:SF2">
    <property type="entry name" value="POLY(3-HYDROXYALKANOATE) POLYMERASE SUBUNIT PHAC"/>
    <property type="match status" value="1"/>
</dbReference>
<sequence>MPQSAPALSSTSTRTAFVRTTLDNARQWITRPRPLIQAQTTPFQVVHDDGLARLRYYPPLAETSIPLDDGGTLAVSRDPQRTPLVLVPPLAVNMLIYDLFPQRSLVRYLRARGFELYLIDWGRPGREHNHQGLAHYFSERLPGMLERVRKHSGKRRLNLHGWSFGGLFSLCYCALGRDPDIANLVLVGAPTDYHRNGVLGRQYQRISHTLGWLRQRTGWRAHELSPDWFRSPGWLNSLAFKLTSPVASLKGYLDLLRHLHDHDYVSNHATNGAFLDDMVAYPGAVMQDIIHYLWVDNVMAEGRLPMAGNEGNLGRVTVPMLNITSPADMIVTPECSRAMLPLVSSTDVECLSVSGGHMAILGGGKAQQESWPRVAQWLIQRDG</sequence>